<proteinExistence type="predicted"/>
<evidence type="ECO:0000313" key="7">
    <source>
        <dbReference type="Proteomes" id="UP001150062"/>
    </source>
</evidence>
<feature type="domain" description="Zinc finger PHD-type" evidence="5">
    <location>
        <begin position="97"/>
        <end position="142"/>
    </location>
</feature>
<dbReference type="PANTHER" id="PTHR24102:SF28">
    <property type="entry name" value="PHD-TYPE DOMAIN-CONTAINING PROTEIN"/>
    <property type="match status" value="1"/>
</dbReference>
<feature type="region of interest" description="Disordered" evidence="4">
    <location>
        <begin position="36"/>
        <end position="90"/>
    </location>
</feature>
<dbReference type="InterPro" id="IPR001965">
    <property type="entry name" value="Znf_PHD"/>
</dbReference>
<evidence type="ECO:0000313" key="6">
    <source>
        <dbReference type="EMBL" id="KAJ6252171.1"/>
    </source>
</evidence>
<evidence type="ECO:0000256" key="1">
    <source>
        <dbReference type="ARBA" id="ARBA00022723"/>
    </source>
</evidence>
<name>A0ABQ8Z5K2_9EUKA</name>
<dbReference type="Gene3D" id="3.30.40.10">
    <property type="entry name" value="Zinc/RING finger domain, C3HC4 (zinc finger)"/>
    <property type="match status" value="2"/>
</dbReference>
<keyword evidence="7" id="KW-1185">Reference proteome</keyword>
<feature type="domain" description="Zinc finger PHD-type" evidence="5">
    <location>
        <begin position="208"/>
        <end position="253"/>
    </location>
</feature>
<gene>
    <name evidence="6" type="ORF">M0813_14321</name>
</gene>
<feature type="compositionally biased region" description="Acidic residues" evidence="4">
    <location>
        <begin position="63"/>
        <end position="90"/>
    </location>
</feature>
<keyword evidence="2" id="KW-0863">Zinc-finger</keyword>
<feature type="compositionally biased region" description="Basic residues" evidence="4">
    <location>
        <begin position="481"/>
        <end position="499"/>
    </location>
</feature>
<evidence type="ECO:0000256" key="3">
    <source>
        <dbReference type="ARBA" id="ARBA00022833"/>
    </source>
</evidence>
<evidence type="ECO:0000259" key="5">
    <source>
        <dbReference type="SMART" id="SM00249"/>
    </source>
</evidence>
<sequence length="499" mass="58948">MNNYWSLPVLLAEEAEIPTIFLQKSKYLSFLIKDKPKANNQSDEETSESESESESEREREVQSENEEEDEDGDSYSEKEEEVSSDEFDSEDWDEANWCCGKEKPNEKWVQCGNAKCSKKWFHLGCVGLERVPKGEWYCDQCKRKGVKIEIEKKTKTTRNIGKQGKKVTKGNKKKKKKKKTKTKSTTEDNVQQVGSEESNSEDWDEANWCCGKEKPNEKWVRCENAKCSKKWFHLGCVGLKRVPKGEWYCDQCKRKKFFNCDKSGDYIPRDEMTVQTDTRCLLEFWVVDILERLKAITPSMPQQYTLTNLQEILNEKQIRKLCNPNNETKTRAVQKNDYKGLGIQKLNFCNEWNNFYFVGIHLSKIFKLKKINVLLVKLFLQRLNLILSVVWGSKYDPNTKNLKKNLKKNSQQTLQKFKLQTVDQLENLEIQFFKFWENNKSVFEKWFKMGDLNRSNVNSNDQEKKQSAKKKKRTKSDSKQEKRRRGQKKGKKTRRRKKY</sequence>
<feature type="region of interest" description="Disordered" evidence="4">
    <location>
        <begin position="455"/>
        <end position="499"/>
    </location>
</feature>
<dbReference type="PANTHER" id="PTHR24102">
    <property type="entry name" value="PHD FINGER PROTEIN"/>
    <property type="match status" value="1"/>
</dbReference>
<feature type="compositionally biased region" description="Basic residues" evidence="4">
    <location>
        <begin position="163"/>
        <end position="182"/>
    </location>
</feature>
<accession>A0ABQ8Z5K2</accession>
<dbReference type="EMBL" id="JAOAOG010000047">
    <property type="protein sequence ID" value="KAJ6252171.1"/>
    <property type="molecule type" value="Genomic_DNA"/>
</dbReference>
<comment type="caution">
    <text evidence="6">The sequence shown here is derived from an EMBL/GenBank/DDBJ whole genome shotgun (WGS) entry which is preliminary data.</text>
</comment>
<dbReference type="InterPro" id="IPR011011">
    <property type="entry name" value="Znf_FYVE_PHD"/>
</dbReference>
<dbReference type="SMART" id="SM00249">
    <property type="entry name" value="PHD"/>
    <property type="match status" value="2"/>
</dbReference>
<evidence type="ECO:0000256" key="4">
    <source>
        <dbReference type="SAM" id="MobiDB-lite"/>
    </source>
</evidence>
<reference evidence="6" key="1">
    <citation type="submission" date="2022-08" db="EMBL/GenBank/DDBJ databases">
        <title>Novel sulfate-reducing endosymbionts in the free-living metamonad Anaeramoeba.</title>
        <authorList>
            <person name="Jerlstrom-Hultqvist J."/>
            <person name="Cepicka I."/>
            <person name="Gallot-Lavallee L."/>
            <person name="Salas-Leiva D."/>
            <person name="Curtis B.A."/>
            <person name="Zahonova K."/>
            <person name="Pipaliya S."/>
            <person name="Dacks J."/>
            <person name="Roger A.J."/>
        </authorList>
    </citation>
    <scope>NUCLEOTIDE SEQUENCE</scope>
    <source>
        <strain evidence="6">Schooner1</strain>
    </source>
</reference>
<feature type="compositionally biased region" description="Polar residues" evidence="4">
    <location>
        <begin position="187"/>
        <end position="197"/>
    </location>
</feature>
<dbReference type="SUPFAM" id="SSF57903">
    <property type="entry name" value="FYVE/PHD zinc finger"/>
    <property type="match status" value="2"/>
</dbReference>
<keyword evidence="1" id="KW-0479">Metal-binding</keyword>
<keyword evidence="3" id="KW-0862">Zinc</keyword>
<feature type="compositionally biased region" description="Acidic residues" evidence="4">
    <location>
        <begin position="42"/>
        <end position="53"/>
    </location>
</feature>
<evidence type="ECO:0000256" key="2">
    <source>
        <dbReference type="ARBA" id="ARBA00022771"/>
    </source>
</evidence>
<dbReference type="InterPro" id="IPR013083">
    <property type="entry name" value="Znf_RING/FYVE/PHD"/>
</dbReference>
<protein>
    <submittedName>
        <fullName evidence="6">Inhibitor of growth protein</fullName>
    </submittedName>
</protein>
<organism evidence="6 7">
    <name type="scientific">Anaeramoeba flamelloides</name>
    <dbReference type="NCBI Taxonomy" id="1746091"/>
    <lineage>
        <taxon>Eukaryota</taxon>
        <taxon>Metamonada</taxon>
        <taxon>Anaeramoebidae</taxon>
        <taxon>Anaeramoeba</taxon>
    </lineage>
</organism>
<dbReference type="Proteomes" id="UP001150062">
    <property type="component" value="Unassembled WGS sequence"/>
</dbReference>
<feature type="region of interest" description="Disordered" evidence="4">
    <location>
        <begin position="157"/>
        <end position="203"/>
    </location>
</feature>